<comment type="similarity">
    <text evidence="2">Belongs to the MSOX/MTOX family.</text>
</comment>
<dbReference type="GeneID" id="74896592"/>
<dbReference type="RefSeq" id="XP_050467024.1">
    <property type="nucleotide sequence ID" value="XM_050612182.1"/>
</dbReference>
<dbReference type="PANTHER" id="PTHR10961:SF26">
    <property type="entry name" value="L-SACCHAROPINE OXIDASE"/>
    <property type="match status" value="1"/>
</dbReference>
<keyword evidence="9" id="KW-1185">Reference proteome</keyword>
<keyword evidence="5" id="KW-0560">Oxidoreductase</keyword>
<proteinExistence type="inferred from homology"/>
<accession>C8V324</accession>
<name>C8V324_EMENI</name>
<dbReference type="OrthoDB" id="2219495at2759"/>
<dbReference type="Proteomes" id="UP000000560">
    <property type="component" value="Chromosome I"/>
</dbReference>
<dbReference type="InterPro" id="IPR036188">
    <property type="entry name" value="FAD/NAD-bd_sf"/>
</dbReference>
<evidence type="ECO:0000256" key="1">
    <source>
        <dbReference type="ARBA" id="ARBA00001974"/>
    </source>
</evidence>
<dbReference type="InParanoid" id="C8V324"/>
<reference evidence="9" key="1">
    <citation type="journal article" date="2005" name="Nature">
        <title>Sequencing of Aspergillus nidulans and comparative analysis with A. fumigatus and A. oryzae.</title>
        <authorList>
            <person name="Galagan J.E."/>
            <person name="Calvo S.E."/>
            <person name="Cuomo C."/>
            <person name="Ma L.J."/>
            <person name="Wortman J.R."/>
            <person name="Batzoglou S."/>
            <person name="Lee S.I."/>
            <person name="Basturkmen M."/>
            <person name="Spevak C.C."/>
            <person name="Clutterbuck J."/>
            <person name="Kapitonov V."/>
            <person name="Jurka J."/>
            <person name="Scazzocchio C."/>
            <person name="Farman M."/>
            <person name="Butler J."/>
            <person name="Purcell S."/>
            <person name="Harris S."/>
            <person name="Braus G.H."/>
            <person name="Draht O."/>
            <person name="Busch S."/>
            <person name="D'Enfert C."/>
            <person name="Bouchier C."/>
            <person name="Goldman G.H."/>
            <person name="Bell-Pedersen D."/>
            <person name="Griffiths-Jones S."/>
            <person name="Doonan J.H."/>
            <person name="Yu J."/>
            <person name="Vienken K."/>
            <person name="Pain A."/>
            <person name="Freitag M."/>
            <person name="Selker E.U."/>
            <person name="Archer D.B."/>
            <person name="Penalva M.A."/>
            <person name="Oakley B.R."/>
            <person name="Momany M."/>
            <person name="Tanaka T."/>
            <person name="Kumagai T."/>
            <person name="Asai K."/>
            <person name="Machida M."/>
            <person name="Nierman W.C."/>
            <person name="Denning D.W."/>
            <person name="Caddick M."/>
            <person name="Hynes M."/>
            <person name="Paoletti M."/>
            <person name="Fischer R."/>
            <person name="Miller B."/>
            <person name="Dyer P."/>
            <person name="Sachs M.S."/>
            <person name="Osmani S.A."/>
            <person name="Birren B.W."/>
        </authorList>
    </citation>
    <scope>NUCLEOTIDE SEQUENCE [LARGE SCALE GENOMIC DNA]</scope>
    <source>
        <strain evidence="9">FGSC A4 / ATCC 38163 / CBS 112.46 / NRRL 194 / M139</strain>
    </source>
</reference>
<evidence type="ECO:0000256" key="2">
    <source>
        <dbReference type="ARBA" id="ARBA00010989"/>
    </source>
</evidence>
<dbReference type="AlphaFoldDB" id="C8V324"/>
<dbReference type="GO" id="GO:0050660">
    <property type="term" value="F:flavin adenine dinucleotide binding"/>
    <property type="evidence" value="ECO:0007669"/>
    <property type="project" value="InterPro"/>
</dbReference>
<feature type="domain" description="FAD dependent oxidoreductase" evidence="7">
    <location>
        <begin position="10"/>
        <end position="43"/>
    </location>
</feature>
<evidence type="ECO:0000256" key="6">
    <source>
        <dbReference type="SAM" id="MobiDB-lite"/>
    </source>
</evidence>
<dbReference type="EMBL" id="BN001301">
    <property type="protein sequence ID" value="CBF70344.1"/>
    <property type="molecule type" value="Genomic_DNA"/>
</dbReference>
<dbReference type="VEuPathDB" id="FungiDB:AN10768"/>
<organism evidence="8 9">
    <name type="scientific">Emericella nidulans (strain FGSC A4 / ATCC 38163 / CBS 112.46 / NRRL 194 / M139)</name>
    <name type="common">Aspergillus nidulans</name>
    <dbReference type="NCBI Taxonomy" id="227321"/>
    <lineage>
        <taxon>Eukaryota</taxon>
        <taxon>Fungi</taxon>
        <taxon>Dikarya</taxon>
        <taxon>Ascomycota</taxon>
        <taxon>Pezizomycotina</taxon>
        <taxon>Eurotiomycetes</taxon>
        <taxon>Eurotiomycetidae</taxon>
        <taxon>Eurotiales</taxon>
        <taxon>Aspergillaceae</taxon>
        <taxon>Aspergillus</taxon>
        <taxon>Aspergillus subgen. Nidulantes</taxon>
    </lineage>
</organism>
<evidence type="ECO:0000313" key="9">
    <source>
        <dbReference type="Proteomes" id="UP000000560"/>
    </source>
</evidence>
<dbReference type="Pfam" id="PF01266">
    <property type="entry name" value="DAO"/>
    <property type="match status" value="1"/>
</dbReference>
<comment type="cofactor">
    <cofactor evidence="1">
        <name>FAD</name>
        <dbReference type="ChEBI" id="CHEBI:57692"/>
    </cofactor>
</comment>
<dbReference type="InterPro" id="IPR006076">
    <property type="entry name" value="FAD-dep_OxRdtase"/>
</dbReference>
<dbReference type="KEGG" id="ani:ANIA_10768"/>
<feature type="region of interest" description="Disordered" evidence="6">
    <location>
        <begin position="184"/>
        <end position="206"/>
    </location>
</feature>
<dbReference type="GO" id="GO:0016491">
    <property type="term" value="F:oxidoreductase activity"/>
    <property type="evidence" value="ECO:0007669"/>
    <property type="project" value="UniProtKB-KW"/>
</dbReference>
<dbReference type="Gene3D" id="3.50.50.60">
    <property type="entry name" value="FAD/NAD(P)-binding domain"/>
    <property type="match status" value="2"/>
</dbReference>
<dbReference type="HOGENOM" id="CLU_1089998_0_0_1"/>
<evidence type="ECO:0000256" key="4">
    <source>
        <dbReference type="ARBA" id="ARBA00022827"/>
    </source>
</evidence>
<keyword evidence="3" id="KW-0285">Flavoprotein</keyword>
<dbReference type="PANTHER" id="PTHR10961">
    <property type="entry name" value="PEROXISOMAL SARCOSINE OXIDASE"/>
    <property type="match status" value="1"/>
</dbReference>
<gene>
    <name evidence="8" type="ORF">ANIA_10768</name>
</gene>
<dbReference type="SUPFAM" id="SSF51971">
    <property type="entry name" value="Nucleotide-binding domain"/>
    <property type="match status" value="1"/>
</dbReference>
<keyword evidence="4" id="KW-0274">FAD</keyword>
<evidence type="ECO:0000256" key="3">
    <source>
        <dbReference type="ARBA" id="ARBA00022630"/>
    </source>
</evidence>
<dbReference type="eggNOG" id="KOG2820">
    <property type="taxonomic scope" value="Eukaryota"/>
</dbReference>
<dbReference type="Gene3D" id="3.30.9.10">
    <property type="entry name" value="D-Amino Acid Oxidase, subunit A, domain 2"/>
    <property type="match status" value="1"/>
</dbReference>
<protein>
    <recommendedName>
        <fullName evidence="7">FAD dependent oxidoreductase domain-containing protein</fullName>
    </recommendedName>
</protein>
<evidence type="ECO:0000259" key="7">
    <source>
        <dbReference type="Pfam" id="PF01266"/>
    </source>
</evidence>
<evidence type="ECO:0000313" key="8">
    <source>
        <dbReference type="EMBL" id="CBF70344.1"/>
    </source>
</evidence>
<dbReference type="InterPro" id="IPR045170">
    <property type="entry name" value="MTOX"/>
</dbReference>
<sequence length="255" mass="27831">MAPFSKSIPIAIIGDGAFGLSTALHLVQNGYTDITVLEQDEKIPPPYSAANYLNKIVREEYEDPFYTNLTVLCPMGSGYINTDKATGVSHSPFPVNQEASSGFLPAEDETRIRKLLQQTLPALANRPLVLKSLCWFADTKDSDFIIDFVPGSKGSVVIESADSGHGFKMFPIVGSWTSLLSKRHTPNSIHSGKPNRRYRPSASAPISGSPINTSLCSIVSINTGMLLCCYDPINPNLDSYPFHHQFSNIATLPRP</sequence>
<evidence type="ECO:0000256" key="5">
    <source>
        <dbReference type="ARBA" id="ARBA00023002"/>
    </source>
</evidence>
<reference evidence="9" key="2">
    <citation type="journal article" date="2009" name="Fungal Genet. Biol.">
        <title>The 2008 update of the Aspergillus nidulans genome annotation: a community effort.</title>
        <authorList>
            <person name="Wortman J.R."/>
            <person name="Gilsenan J.M."/>
            <person name="Joardar V."/>
            <person name="Deegan J."/>
            <person name="Clutterbuck J."/>
            <person name="Andersen M.R."/>
            <person name="Archer D."/>
            <person name="Bencina M."/>
            <person name="Braus G."/>
            <person name="Coutinho P."/>
            <person name="von Dohren H."/>
            <person name="Doonan J."/>
            <person name="Driessen A.J."/>
            <person name="Durek P."/>
            <person name="Espeso E."/>
            <person name="Fekete E."/>
            <person name="Flipphi M."/>
            <person name="Estrada C.G."/>
            <person name="Geysens S."/>
            <person name="Goldman G."/>
            <person name="de Groot P.W."/>
            <person name="Hansen K."/>
            <person name="Harris S.D."/>
            <person name="Heinekamp T."/>
            <person name="Helmstaedt K."/>
            <person name="Henrissat B."/>
            <person name="Hofmann G."/>
            <person name="Homan T."/>
            <person name="Horio T."/>
            <person name="Horiuchi H."/>
            <person name="James S."/>
            <person name="Jones M."/>
            <person name="Karaffa L."/>
            <person name="Karanyi Z."/>
            <person name="Kato M."/>
            <person name="Keller N."/>
            <person name="Kelly D.E."/>
            <person name="Kiel J.A."/>
            <person name="Kim J.M."/>
            <person name="van der Klei I.J."/>
            <person name="Klis F.M."/>
            <person name="Kovalchuk A."/>
            <person name="Krasevec N."/>
            <person name="Kubicek C.P."/>
            <person name="Liu B."/>
            <person name="Maccabe A."/>
            <person name="Meyer V."/>
            <person name="Mirabito P."/>
            <person name="Miskei M."/>
            <person name="Mos M."/>
            <person name="Mullins J."/>
            <person name="Nelson D.R."/>
            <person name="Nielsen J."/>
            <person name="Oakley B.R."/>
            <person name="Osmani S.A."/>
            <person name="Pakula T."/>
            <person name="Paszewski A."/>
            <person name="Paulsen I."/>
            <person name="Pilsyk S."/>
            <person name="Pocsi I."/>
            <person name="Punt P.J."/>
            <person name="Ram A.F."/>
            <person name="Ren Q."/>
            <person name="Robellet X."/>
            <person name="Robson G."/>
            <person name="Seiboth B."/>
            <person name="van Solingen P."/>
            <person name="Specht T."/>
            <person name="Sun J."/>
            <person name="Taheri-Talesh N."/>
            <person name="Takeshita N."/>
            <person name="Ussery D."/>
            <person name="vanKuyk P.A."/>
            <person name="Visser H."/>
            <person name="van de Vondervoort P.J."/>
            <person name="de Vries R.P."/>
            <person name="Walton J."/>
            <person name="Xiang X."/>
            <person name="Xiong Y."/>
            <person name="Zeng A.P."/>
            <person name="Brandt B.W."/>
            <person name="Cornell M.J."/>
            <person name="van den Hondel C.A."/>
            <person name="Visser J."/>
            <person name="Oliver S.G."/>
            <person name="Turner G."/>
        </authorList>
    </citation>
    <scope>GENOME REANNOTATION</scope>
    <source>
        <strain evidence="9">FGSC A4 / ATCC 38163 / CBS 112.46 / NRRL 194 / M139</strain>
    </source>
</reference>